<dbReference type="Gene3D" id="3.20.20.80">
    <property type="entry name" value="Glycosidases"/>
    <property type="match status" value="1"/>
</dbReference>
<dbReference type="OrthoDB" id="2327954at2"/>
<dbReference type="GO" id="GO:0008932">
    <property type="term" value="F:lytic endotransglycosylase activity"/>
    <property type="evidence" value="ECO:0007669"/>
    <property type="project" value="TreeGrafter"/>
</dbReference>
<dbReference type="CDD" id="cd00118">
    <property type="entry name" value="LysM"/>
    <property type="match status" value="2"/>
</dbReference>
<dbReference type="InterPro" id="IPR018077">
    <property type="entry name" value="Glyco_hydro_fam25_subgr"/>
</dbReference>
<gene>
    <name evidence="5" type="ORF">D6C19_09740</name>
    <name evidence="6" type="ORF">E5340_04885</name>
</gene>
<comment type="similarity">
    <text evidence="1">Belongs to the glycosyl hydrolase 25 family.</text>
</comment>
<reference evidence="6 8" key="2">
    <citation type="submission" date="2019-04" db="EMBL/GenBank/DDBJ databases">
        <title>Microbes associate with the intestines of laboratory mice.</title>
        <authorList>
            <person name="Navarre W."/>
            <person name="Wong E."/>
            <person name="Huang K."/>
            <person name="Tropini C."/>
            <person name="Ng K."/>
            <person name="Yu B."/>
        </authorList>
    </citation>
    <scope>NUCLEOTIDE SEQUENCE [LARGE SCALE GENOMIC DNA]</scope>
    <source>
        <strain evidence="6 8">NM26_J9</strain>
    </source>
</reference>
<reference evidence="5 7" key="1">
    <citation type="submission" date="2018-09" db="EMBL/GenBank/DDBJ databases">
        <title>Murine metabolic-syndrome-specific gut microbial biobank.</title>
        <authorList>
            <person name="Liu C."/>
        </authorList>
    </citation>
    <scope>NUCLEOTIDE SEQUENCE [LARGE SCALE GENOMIC DNA]</scope>
    <source>
        <strain evidence="5 7">C-30</strain>
    </source>
</reference>
<dbReference type="PANTHER" id="PTHR33734">
    <property type="entry name" value="LYSM DOMAIN-CONTAINING GPI-ANCHORED PROTEIN 2"/>
    <property type="match status" value="1"/>
</dbReference>
<dbReference type="GO" id="GO:0016998">
    <property type="term" value="P:cell wall macromolecule catabolic process"/>
    <property type="evidence" value="ECO:0007669"/>
    <property type="project" value="InterPro"/>
</dbReference>
<dbReference type="Proteomes" id="UP000289316">
    <property type="component" value="Unassembled WGS sequence"/>
</dbReference>
<dbReference type="InterPro" id="IPR017853">
    <property type="entry name" value="GH"/>
</dbReference>
<dbReference type="Pfam" id="PF01476">
    <property type="entry name" value="LysM"/>
    <property type="match status" value="2"/>
</dbReference>
<dbReference type="InterPro" id="IPR002053">
    <property type="entry name" value="Glyco_hydro_25"/>
</dbReference>
<feature type="domain" description="LysM" evidence="4">
    <location>
        <begin position="404"/>
        <end position="448"/>
    </location>
</feature>
<keyword evidence="2" id="KW-0378">Hydrolase</keyword>
<protein>
    <submittedName>
        <fullName evidence="5">LysM peptidoglycan-binding domain-containing protein</fullName>
    </submittedName>
</protein>
<dbReference type="Proteomes" id="UP000306855">
    <property type="component" value="Unassembled WGS sequence"/>
</dbReference>
<evidence type="ECO:0000313" key="5">
    <source>
        <dbReference type="EMBL" id="RXV66857.1"/>
    </source>
</evidence>
<organism evidence="5 7">
    <name type="scientific">Ligilactobacillus murinus</name>
    <dbReference type="NCBI Taxonomy" id="1622"/>
    <lineage>
        <taxon>Bacteria</taxon>
        <taxon>Bacillati</taxon>
        <taxon>Bacillota</taxon>
        <taxon>Bacilli</taxon>
        <taxon>Lactobacillales</taxon>
        <taxon>Lactobacillaceae</taxon>
        <taxon>Ligilactobacillus</taxon>
    </lineage>
</organism>
<evidence type="ECO:0000313" key="8">
    <source>
        <dbReference type="Proteomes" id="UP000306855"/>
    </source>
</evidence>
<dbReference type="Gene3D" id="3.10.350.10">
    <property type="entry name" value="LysM domain"/>
    <property type="match status" value="2"/>
</dbReference>
<evidence type="ECO:0000313" key="7">
    <source>
        <dbReference type="Proteomes" id="UP000289316"/>
    </source>
</evidence>
<feature type="domain" description="LysM" evidence="4">
    <location>
        <begin position="352"/>
        <end position="396"/>
    </location>
</feature>
<evidence type="ECO:0000313" key="6">
    <source>
        <dbReference type="EMBL" id="TGY55771.1"/>
    </source>
</evidence>
<accession>A0A4Q2AC32</accession>
<dbReference type="GO" id="GO:0003796">
    <property type="term" value="F:lysozyme activity"/>
    <property type="evidence" value="ECO:0007669"/>
    <property type="project" value="InterPro"/>
</dbReference>
<dbReference type="AlphaFoldDB" id="A0A4Q2AC32"/>
<comment type="caution">
    <text evidence="5">The sequence shown here is derived from an EMBL/GenBank/DDBJ whole genome shotgun (WGS) entry which is preliminary data.</text>
</comment>
<dbReference type="InterPro" id="IPR018392">
    <property type="entry name" value="LysM"/>
</dbReference>
<dbReference type="Pfam" id="PF01183">
    <property type="entry name" value="Glyco_hydro_25"/>
    <property type="match status" value="1"/>
</dbReference>
<proteinExistence type="inferred from homology"/>
<keyword evidence="3" id="KW-0326">Glycosidase</keyword>
<dbReference type="SUPFAM" id="SSF54106">
    <property type="entry name" value="LysM domain"/>
    <property type="match status" value="2"/>
</dbReference>
<dbReference type="EMBL" id="QZFR01000089">
    <property type="protein sequence ID" value="RXV66857.1"/>
    <property type="molecule type" value="Genomic_DNA"/>
</dbReference>
<sequence length="448" mass="48900">MNKKKLLLGVAVTTTLFLTGPIVDNATQNLDQVPATVQKIVQVDHVKADEREFGTDTAIYQGASAQKVQASDTFSIAQVGGSVHGRLYDQWTYRSQISTGIAMRLRMHTYVWMETGGNAMQTANMLNYFLPKIQTPKGSIIALDYEDGAGPSAQANTDNVLYGMRRIRDAGYTPVLYSGKYYIANHLQLDRILSEFPNSLWIASYADMQVRTRPLWGYFPSMPGVAIWQFTSTGRAGGLDYNVDLLGITKKGYKHGDAERPVTKPEAVKEGIQADNTPKKDITTGYTVKVNFSAKTWSNGEGIPNWVKGNSYEVIQTNGNKVLLVGIMSWIDRSNVEILATAKQNAIQPATTTYTVRSGDSLSAIAAKFGTTVSALQSANNIHNANLIYPGQVLKVSGQATTSNTYTVRSGDNLSTIASRLGTTVAHLQSVNGIRNANLIYSGQNLKY</sequence>
<dbReference type="EMBL" id="SRYK01000017">
    <property type="protein sequence ID" value="TGY55771.1"/>
    <property type="molecule type" value="Genomic_DNA"/>
</dbReference>
<evidence type="ECO:0000256" key="1">
    <source>
        <dbReference type="ARBA" id="ARBA00010646"/>
    </source>
</evidence>
<dbReference type="SMART" id="SM00257">
    <property type="entry name" value="LysM"/>
    <property type="match status" value="2"/>
</dbReference>
<dbReference type="SUPFAM" id="SSF51445">
    <property type="entry name" value="(Trans)glycosidases"/>
    <property type="match status" value="1"/>
</dbReference>
<dbReference type="InterPro" id="IPR036779">
    <property type="entry name" value="LysM_dom_sf"/>
</dbReference>
<dbReference type="SMART" id="SM00641">
    <property type="entry name" value="Glyco_25"/>
    <property type="match status" value="1"/>
</dbReference>
<evidence type="ECO:0000256" key="2">
    <source>
        <dbReference type="ARBA" id="ARBA00022801"/>
    </source>
</evidence>
<dbReference type="PANTHER" id="PTHR33734:SF22">
    <property type="entry name" value="MEMBRANE-BOUND LYTIC MUREIN TRANSGLYCOSYLASE D"/>
    <property type="match status" value="1"/>
</dbReference>
<name>A0A4Q2AC32_9LACO</name>
<evidence type="ECO:0000259" key="4">
    <source>
        <dbReference type="PROSITE" id="PS51782"/>
    </source>
</evidence>
<dbReference type="PROSITE" id="PS51782">
    <property type="entry name" value="LYSM"/>
    <property type="match status" value="2"/>
</dbReference>
<dbReference type="RefSeq" id="WP_089135450.1">
    <property type="nucleotide sequence ID" value="NZ_BDFM01000189.1"/>
</dbReference>
<dbReference type="GO" id="GO:0009253">
    <property type="term" value="P:peptidoglycan catabolic process"/>
    <property type="evidence" value="ECO:0007669"/>
    <property type="project" value="InterPro"/>
</dbReference>
<evidence type="ECO:0000256" key="3">
    <source>
        <dbReference type="ARBA" id="ARBA00023295"/>
    </source>
</evidence>